<organism evidence="2 3">
    <name type="scientific">Apiospora aurea</name>
    <dbReference type="NCBI Taxonomy" id="335848"/>
    <lineage>
        <taxon>Eukaryota</taxon>
        <taxon>Fungi</taxon>
        <taxon>Dikarya</taxon>
        <taxon>Ascomycota</taxon>
        <taxon>Pezizomycotina</taxon>
        <taxon>Sordariomycetes</taxon>
        <taxon>Xylariomycetidae</taxon>
        <taxon>Amphisphaeriales</taxon>
        <taxon>Apiosporaceae</taxon>
        <taxon>Apiospora</taxon>
    </lineage>
</organism>
<proteinExistence type="predicted"/>
<dbReference type="RefSeq" id="XP_066706682.1">
    <property type="nucleotide sequence ID" value="XM_066837789.1"/>
</dbReference>
<dbReference type="InterPro" id="IPR045518">
    <property type="entry name" value="2EXR"/>
</dbReference>
<dbReference type="Proteomes" id="UP001391051">
    <property type="component" value="Unassembled WGS sequence"/>
</dbReference>
<evidence type="ECO:0000313" key="3">
    <source>
        <dbReference type="Proteomes" id="UP001391051"/>
    </source>
</evidence>
<dbReference type="GeneID" id="92070851"/>
<gene>
    <name evidence="2" type="ORF">PG986_001567</name>
</gene>
<protein>
    <recommendedName>
        <fullName evidence="1">2EXR domain-containing protein</fullName>
    </recommendedName>
</protein>
<feature type="domain" description="2EXR" evidence="1">
    <location>
        <begin position="19"/>
        <end position="96"/>
    </location>
</feature>
<sequence>MANIAIAQSGASHSPPATFHQFPLLPPELRFIIWEQAFLEIAKEGPQNWELLLRDAKDGGAVVTKRDRRSTPSVAEPLRDQYIMDLRMASREANCCFTTYILMKVFTPAPCMVEPWKRYTLGRMDMTRVWLCPEADEWIFNFEFNQSHSGHLPLFCDWMSELEEENNSRTLHNSLVVLGSIGHLRMGFWALAGYTEHNIDQFLDSLPQLSRLSIHLEPIPCYHVPSIFDSMMPKLQGGDFSYENRHFAAHCFFQEVGDVTFRGGHVAVPASATKDIQVPDEQVLASEDYRFLRKCVRAELEYAASPTYRPMGLNRGDTQNLIGRWVALGDRGVERVMATRITSVQRQFGQFPKLKPVEPKPSGWNRSSCTMA</sequence>
<comment type="caution">
    <text evidence="2">The sequence shown here is derived from an EMBL/GenBank/DDBJ whole genome shotgun (WGS) entry which is preliminary data.</text>
</comment>
<keyword evidence="3" id="KW-1185">Reference proteome</keyword>
<evidence type="ECO:0000259" key="1">
    <source>
        <dbReference type="Pfam" id="PF20150"/>
    </source>
</evidence>
<reference evidence="2 3" key="1">
    <citation type="submission" date="2023-01" db="EMBL/GenBank/DDBJ databases">
        <title>Analysis of 21 Apiospora genomes using comparative genomics revels a genus with tremendous synthesis potential of carbohydrate active enzymes and secondary metabolites.</title>
        <authorList>
            <person name="Sorensen T."/>
        </authorList>
    </citation>
    <scope>NUCLEOTIDE SEQUENCE [LARGE SCALE GENOMIC DNA]</scope>
    <source>
        <strain evidence="2 3">CBS 24483</strain>
    </source>
</reference>
<dbReference type="EMBL" id="JAQQWE010000001">
    <property type="protein sequence ID" value="KAK7967290.1"/>
    <property type="molecule type" value="Genomic_DNA"/>
</dbReference>
<name>A0ABR1QYY3_9PEZI</name>
<accession>A0ABR1QYY3</accession>
<dbReference type="Pfam" id="PF20150">
    <property type="entry name" value="2EXR"/>
    <property type="match status" value="1"/>
</dbReference>
<evidence type="ECO:0000313" key="2">
    <source>
        <dbReference type="EMBL" id="KAK7967290.1"/>
    </source>
</evidence>